<evidence type="ECO:0000256" key="1">
    <source>
        <dbReference type="SAM" id="MobiDB-lite"/>
    </source>
</evidence>
<dbReference type="Proteomes" id="UP001066276">
    <property type="component" value="Chromosome 10"/>
</dbReference>
<organism evidence="2 3">
    <name type="scientific">Pleurodeles waltl</name>
    <name type="common">Iberian ribbed newt</name>
    <dbReference type="NCBI Taxonomy" id="8319"/>
    <lineage>
        <taxon>Eukaryota</taxon>
        <taxon>Metazoa</taxon>
        <taxon>Chordata</taxon>
        <taxon>Craniata</taxon>
        <taxon>Vertebrata</taxon>
        <taxon>Euteleostomi</taxon>
        <taxon>Amphibia</taxon>
        <taxon>Batrachia</taxon>
        <taxon>Caudata</taxon>
        <taxon>Salamandroidea</taxon>
        <taxon>Salamandridae</taxon>
        <taxon>Pleurodelinae</taxon>
        <taxon>Pleurodeles</taxon>
    </lineage>
</organism>
<comment type="caution">
    <text evidence="2">The sequence shown here is derived from an EMBL/GenBank/DDBJ whole genome shotgun (WGS) entry which is preliminary data.</text>
</comment>
<sequence length="241" mass="26141">MAWAYFCWCDGGGLVISSLSLTADVAAFIGGRVFGGLAVVGQNDRGGLPWPRRCNGGLLTGETSPLEDGSHTPWRVVQKCFPAGWMPTSLATRKSCVWRFWTLLGTRRSQIGPAERGDVEQDKEPSLKQVAPGEVPETGTTRMRETVLAEVAQRSPTSPETNLESRAMQVRVPWNQAWLCTKDFRRKCTGAGVACKVAVPSNAAQRGEARTYLHQTWAEESLDCGGHLDGVAGFEGPRSSC</sequence>
<dbReference type="EMBL" id="JANPWB010000014">
    <property type="protein sequence ID" value="KAJ1097822.1"/>
    <property type="molecule type" value="Genomic_DNA"/>
</dbReference>
<proteinExistence type="predicted"/>
<evidence type="ECO:0000313" key="3">
    <source>
        <dbReference type="Proteomes" id="UP001066276"/>
    </source>
</evidence>
<feature type="region of interest" description="Disordered" evidence="1">
    <location>
        <begin position="112"/>
        <end position="138"/>
    </location>
</feature>
<gene>
    <name evidence="2" type="ORF">NDU88_002938</name>
</gene>
<accession>A0AAV7M2X8</accession>
<name>A0AAV7M2X8_PLEWA</name>
<keyword evidence="3" id="KW-1185">Reference proteome</keyword>
<feature type="compositionally biased region" description="Basic and acidic residues" evidence="1">
    <location>
        <begin position="115"/>
        <end position="126"/>
    </location>
</feature>
<evidence type="ECO:0000313" key="2">
    <source>
        <dbReference type="EMBL" id="KAJ1097822.1"/>
    </source>
</evidence>
<dbReference type="AlphaFoldDB" id="A0AAV7M2X8"/>
<protein>
    <submittedName>
        <fullName evidence="2">Uncharacterized protein</fullName>
    </submittedName>
</protein>
<reference evidence="2" key="1">
    <citation type="journal article" date="2022" name="bioRxiv">
        <title>Sequencing and chromosome-scale assembly of the giantPleurodeles waltlgenome.</title>
        <authorList>
            <person name="Brown T."/>
            <person name="Elewa A."/>
            <person name="Iarovenko S."/>
            <person name="Subramanian E."/>
            <person name="Araus A.J."/>
            <person name="Petzold A."/>
            <person name="Susuki M."/>
            <person name="Suzuki K.-i.T."/>
            <person name="Hayashi T."/>
            <person name="Toyoda A."/>
            <person name="Oliveira C."/>
            <person name="Osipova E."/>
            <person name="Leigh N.D."/>
            <person name="Simon A."/>
            <person name="Yun M.H."/>
        </authorList>
    </citation>
    <scope>NUCLEOTIDE SEQUENCE</scope>
    <source>
        <strain evidence="2">20211129_DDA</strain>
        <tissue evidence="2">Liver</tissue>
    </source>
</reference>